<keyword evidence="4" id="KW-1185">Reference proteome</keyword>
<evidence type="ECO:0000313" key="4">
    <source>
        <dbReference type="Proteomes" id="UP001166571"/>
    </source>
</evidence>
<dbReference type="Gene3D" id="1.25.40.10">
    <property type="entry name" value="Tetratricopeptide repeat domain"/>
    <property type="match status" value="1"/>
</dbReference>
<dbReference type="Proteomes" id="UP001166571">
    <property type="component" value="Unassembled WGS sequence"/>
</dbReference>
<reference evidence="3" key="1">
    <citation type="submission" date="2021-08" db="EMBL/GenBank/DDBJ databases">
        <title>Sphingopyxis panaciterrulae sp. nov., isolated from the surface water of the Yellow Sea.</title>
        <authorList>
            <person name="Gao Z."/>
            <person name="Zhang D."/>
            <person name="Zhang A."/>
        </authorList>
    </citation>
    <scope>NUCLEOTIDE SEQUENCE</scope>
    <source>
        <strain evidence="3">XHP0097</strain>
    </source>
</reference>
<organism evidence="3 4">
    <name type="scientific">Sphingopyxis jiangsuensis</name>
    <dbReference type="NCBI Taxonomy" id="2871171"/>
    <lineage>
        <taxon>Bacteria</taxon>
        <taxon>Pseudomonadati</taxon>
        <taxon>Pseudomonadota</taxon>
        <taxon>Alphaproteobacteria</taxon>
        <taxon>Sphingomonadales</taxon>
        <taxon>Sphingomonadaceae</taxon>
        <taxon>Sphingopyxis</taxon>
    </lineage>
</organism>
<keyword evidence="2" id="KW-0732">Signal</keyword>
<comment type="caution">
    <text evidence="3">The sequence shown here is derived from an EMBL/GenBank/DDBJ whole genome shotgun (WGS) entry which is preliminary data.</text>
</comment>
<dbReference type="EMBL" id="JAILXK010000002">
    <property type="protein sequence ID" value="MBY4637276.1"/>
    <property type="molecule type" value="Genomic_DNA"/>
</dbReference>
<feature type="repeat" description="TPR" evidence="1">
    <location>
        <begin position="78"/>
        <end position="111"/>
    </location>
</feature>
<keyword evidence="1" id="KW-0802">TPR repeat</keyword>
<evidence type="ECO:0000313" key="3">
    <source>
        <dbReference type="EMBL" id="MBY4637276.1"/>
    </source>
</evidence>
<dbReference type="InterPro" id="IPR019734">
    <property type="entry name" value="TPR_rpt"/>
</dbReference>
<dbReference type="RefSeq" id="WP_222136562.1">
    <property type="nucleotide sequence ID" value="NZ_JAILXK010000002.1"/>
</dbReference>
<feature type="signal peptide" evidence="2">
    <location>
        <begin position="1"/>
        <end position="21"/>
    </location>
</feature>
<dbReference type="SUPFAM" id="SSF48452">
    <property type="entry name" value="TPR-like"/>
    <property type="match status" value="1"/>
</dbReference>
<accession>A0ABS7MGT2</accession>
<dbReference type="PROSITE" id="PS51257">
    <property type="entry name" value="PROKAR_LIPOPROTEIN"/>
    <property type="match status" value="1"/>
</dbReference>
<evidence type="ECO:0000256" key="1">
    <source>
        <dbReference type="PROSITE-ProRule" id="PRU00339"/>
    </source>
</evidence>
<gene>
    <name evidence="3" type="ORF">K5P26_09015</name>
</gene>
<sequence length="306" mass="32111">MTKFRTGAIIAISGAALSACATGPKFEPRVAQTRDAPVLANLSAHDSLARARTFLSARQYGLAIELFKAAKQDTELAADALNGLAIAYDGIGRRDLAERYFQEALAARPGDERAQRNLASFYQSSGQAEKRRVLLATAPPVASAPMRAIVEADEAPAARDGDVSESDPVRPRPVFAASSPLGAALRPLRVQAGLDLSPRPVLAPAAVRDEVSVVCSGEPRTQTAVPAGAPMAMFRISVGEVFIAARPAGSLCRVDEPAAGEEPSPAVSNKEYLGLVAAYLDHLNKSVAPSEVAALWRAAFWADGIA</sequence>
<evidence type="ECO:0000256" key="2">
    <source>
        <dbReference type="SAM" id="SignalP"/>
    </source>
</evidence>
<protein>
    <recommendedName>
        <fullName evidence="5">Tetratricopeptide repeat protein</fullName>
    </recommendedName>
</protein>
<dbReference type="PROSITE" id="PS50005">
    <property type="entry name" value="TPR"/>
    <property type="match status" value="1"/>
</dbReference>
<name>A0ABS7MGT2_9SPHN</name>
<dbReference type="SMART" id="SM00028">
    <property type="entry name" value="TPR"/>
    <property type="match status" value="1"/>
</dbReference>
<feature type="chain" id="PRO_5045285865" description="Tetratricopeptide repeat protein" evidence="2">
    <location>
        <begin position="22"/>
        <end position="306"/>
    </location>
</feature>
<dbReference type="InterPro" id="IPR011990">
    <property type="entry name" value="TPR-like_helical_dom_sf"/>
</dbReference>
<evidence type="ECO:0008006" key="5">
    <source>
        <dbReference type="Google" id="ProtNLM"/>
    </source>
</evidence>
<proteinExistence type="predicted"/>